<sequence length="408" mass="41499">MAFSQVTATVTGLGATTPLGGTAAATWEAMLAGVSGASALTDEWALDLPSRLAAKVKVEPGEVLDRVRARKLDRCQQLALIAAREAWADAGAPEVAPERLAVVIGTGIGGMQTLLQQDDLLEATGSSRKISPHTVPMMMANGSAGQVSIELGARGGAFTPVSACASGAEALAMALDLIRLGRADVVIAGGTEALVHRTPLAAFAQAKTLSTRNEDPTRASRPFDAGRDGLVLGEGAALLVLESPEFAAARGARPLAGLAGSGITSDAYHITAGSREGQVRAIRMALESASVTPQQIDLVHAHATSTELGDLTEAESITEAIGTHPAVTATKSMTGHLLGGSGALGALATVLALRDGIAPATLNLEEQDPRIKLDVVTGAPRAGAYRTALANSFGFGGHNVSLVFTAVD</sequence>
<dbReference type="Pfam" id="PF02801">
    <property type="entry name" value="Ketoacyl-synt_C"/>
    <property type="match status" value="1"/>
</dbReference>
<dbReference type="GO" id="GO:0004315">
    <property type="term" value="F:3-oxoacyl-[acyl-carrier-protein] synthase activity"/>
    <property type="evidence" value="ECO:0007669"/>
    <property type="project" value="InterPro"/>
</dbReference>
<protein>
    <submittedName>
        <fullName evidence="6">3-oxoacyl-[acyl-carrier-protein] synthase II</fullName>
    </submittedName>
</protein>
<comment type="similarity">
    <text evidence="1 4">Belongs to the thiolase-like superfamily. Beta-ketoacyl-ACP synthases family.</text>
</comment>
<dbReference type="Pfam" id="PF00109">
    <property type="entry name" value="ketoacyl-synt"/>
    <property type="match status" value="1"/>
</dbReference>
<keyword evidence="2 4" id="KW-0808">Transferase</keyword>
<evidence type="ECO:0000313" key="7">
    <source>
        <dbReference type="Proteomes" id="UP000317940"/>
    </source>
</evidence>
<dbReference type="PANTHER" id="PTHR11712">
    <property type="entry name" value="POLYKETIDE SYNTHASE-RELATED"/>
    <property type="match status" value="1"/>
</dbReference>
<dbReference type="EMBL" id="VIWT01000005">
    <property type="protein sequence ID" value="TWF73862.1"/>
    <property type="molecule type" value="Genomic_DNA"/>
</dbReference>
<dbReference type="GO" id="GO:0005829">
    <property type="term" value="C:cytosol"/>
    <property type="evidence" value="ECO:0007669"/>
    <property type="project" value="TreeGrafter"/>
</dbReference>
<dbReference type="InterPro" id="IPR018201">
    <property type="entry name" value="Ketoacyl_synth_AS"/>
</dbReference>
<dbReference type="PANTHER" id="PTHR11712:SF336">
    <property type="entry name" value="3-OXOACYL-[ACYL-CARRIER-PROTEIN] SYNTHASE, MITOCHONDRIAL"/>
    <property type="match status" value="1"/>
</dbReference>
<dbReference type="InterPro" id="IPR020841">
    <property type="entry name" value="PKS_Beta-ketoAc_synthase_dom"/>
</dbReference>
<proteinExistence type="inferred from homology"/>
<keyword evidence="7" id="KW-1185">Reference proteome</keyword>
<evidence type="ECO:0000256" key="2">
    <source>
        <dbReference type="ARBA" id="ARBA00022679"/>
    </source>
</evidence>
<comment type="caution">
    <text evidence="6">The sequence shown here is derived from an EMBL/GenBank/DDBJ whole genome shotgun (WGS) entry which is preliminary data.</text>
</comment>
<dbReference type="OrthoDB" id="9808669at2"/>
<accession>A0A561SG65</accession>
<dbReference type="CDD" id="cd00834">
    <property type="entry name" value="KAS_I_II"/>
    <property type="match status" value="1"/>
</dbReference>
<evidence type="ECO:0000256" key="3">
    <source>
        <dbReference type="ARBA" id="ARBA00023315"/>
    </source>
</evidence>
<feature type="domain" description="Ketosynthase family 3 (KS3)" evidence="5">
    <location>
        <begin position="5"/>
        <end position="406"/>
    </location>
</feature>
<dbReference type="SUPFAM" id="SSF53901">
    <property type="entry name" value="Thiolase-like"/>
    <property type="match status" value="2"/>
</dbReference>
<name>A0A561SG65_9ACTN</name>
<dbReference type="InterPro" id="IPR016039">
    <property type="entry name" value="Thiolase-like"/>
</dbReference>
<dbReference type="NCBIfam" id="NF005589">
    <property type="entry name" value="PRK07314.1"/>
    <property type="match status" value="1"/>
</dbReference>
<dbReference type="FunFam" id="3.40.47.10:FF:000018">
    <property type="entry name" value="3-oxoacyl-[acyl-carrier-protein] synthase 2"/>
    <property type="match status" value="1"/>
</dbReference>
<evidence type="ECO:0000313" key="6">
    <source>
        <dbReference type="EMBL" id="TWF73862.1"/>
    </source>
</evidence>
<dbReference type="PROSITE" id="PS52004">
    <property type="entry name" value="KS3_2"/>
    <property type="match status" value="1"/>
</dbReference>
<dbReference type="InterPro" id="IPR014031">
    <property type="entry name" value="Ketoacyl_synth_C"/>
</dbReference>
<reference evidence="6 7" key="1">
    <citation type="submission" date="2019-06" db="EMBL/GenBank/DDBJ databases">
        <title>Sequencing the genomes of 1000 actinobacteria strains.</title>
        <authorList>
            <person name="Klenk H.-P."/>
        </authorList>
    </citation>
    <scope>NUCLEOTIDE SEQUENCE [LARGE SCALE GENOMIC DNA]</scope>
    <source>
        <strain evidence="6 7">DSM 44826</strain>
    </source>
</reference>
<dbReference type="PROSITE" id="PS00606">
    <property type="entry name" value="KS3_1"/>
    <property type="match status" value="1"/>
</dbReference>
<evidence type="ECO:0000259" key="5">
    <source>
        <dbReference type="PROSITE" id="PS52004"/>
    </source>
</evidence>
<keyword evidence="3" id="KW-0012">Acyltransferase</keyword>
<evidence type="ECO:0000256" key="1">
    <source>
        <dbReference type="ARBA" id="ARBA00008467"/>
    </source>
</evidence>
<dbReference type="InterPro" id="IPR000794">
    <property type="entry name" value="Beta-ketoacyl_synthase"/>
</dbReference>
<organism evidence="6 7">
    <name type="scientific">Kitasatospora viridis</name>
    <dbReference type="NCBI Taxonomy" id="281105"/>
    <lineage>
        <taxon>Bacteria</taxon>
        <taxon>Bacillati</taxon>
        <taxon>Actinomycetota</taxon>
        <taxon>Actinomycetes</taxon>
        <taxon>Kitasatosporales</taxon>
        <taxon>Streptomycetaceae</taxon>
        <taxon>Kitasatospora</taxon>
    </lineage>
</organism>
<dbReference type="InterPro" id="IPR014030">
    <property type="entry name" value="Ketoacyl_synth_N"/>
</dbReference>
<dbReference type="Gene3D" id="3.40.47.10">
    <property type="match status" value="1"/>
</dbReference>
<evidence type="ECO:0000256" key="4">
    <source>
        <dbReference type="RuleBase" id="RU003694"/>
    </source>
</evidence>
<dbReference type="RefSeq" id="WP_145910774.1">
    <property type="nucleotide sequence ID" value="NZ_BAAAMZ010000001.1"/>
</dbReference>
<dbReference type="SMART" id="SM00825">
    <property type="entry name" value="PKS_KS"/>
    <property type="match status" value="1"/>
</dbReference>
<dbReference type="Proteomes" id="UP000317940">
    <property type="component" value="Unassembled WGS sequence"/>
</dbReference>
<dbReference type="AlphaFoldDB" id="A0A561SG65"/>
<gene>
    <name evidence="6" type="ORF">FHX73_15489</name>
</gene>
<dbReference type="GO" id="GO:0006633">
    <property type="term" value="P:fatty acid biosynthetic process"/>
    <property type="evidence" value="ECO:0007669"/>
    <property type="project" value="InterPro"/>
</dbReference>